<evidence type="ECO:0000313" key="4">
    <source>
        <dbReference type="Proteomes" id="UP000321523"/>
    </source>
</evidence>
<dbReference type="EMBL" id="BJYZ01000013">
    <property type="protein sequence ID" value="GEO39029.1"/>
    <property type="molecule type" value="Genomic_DNA"/>
</dbReference>
<feature type="compositionally biased region" description="Acidic residues" evidence="1">
    <location>
        <begin position="66"/>
        <end position="77"/>
    </location>
</feature>
<feature type="compositionally biased region" description="Polar residues" evidence="1">
    <location>
        <begin position="93"/>
        <end position="104"/>
    </location>
</feature>
<keyword evidence="2" id="KW-0812">Transmembrane</keyword>
<feature type="region of interest" description="Disordered" evidence="1">
    <location>
        <begin position="52"/>
        <end position="110"/>
    </location>
</feature>
<evidence type="ECO:0000256" key="2">
    <source>
        <dbReference type="SAM" id="Phobius"/>
    </source>
</evidence>
<protein>
    <submittedName>
        <fullName evidence="3">Uncharacterized protein</fullName>
    </submittedName>
</protein>
<feature type="transmembrane region" description="Helical" evidence="2">
    <location>
        <begin position="6"/>
        <end position="27"/>
    </location>
</feature>
<keyword evidence="2" id="KW-1133">Transmembrane helix</keyword>
<proteinExistence type="predicted"/>
<evidence type="ECO:0000256" key="1">
    <source>
        <dbReference type="SAM" id="MobiDB-lite"/>
    </source>
</evidence>
<accession>A0A512DRD2</accession>
<dbReference type="RefSeq" id="WP_044433601.1">
    <property type="nucleotide sequence ID" value="NZ_BJYZ01000013.1"/>
</dbReference>
<organism evidence="3 4">
    <name type="scientific">Skermanella aerolata</name>
    <dbReference type="NCBI Taxonomy" id="393310"/>
    <lineage>
        <taxon>Bacteria</taxon>
        <taxon>Pseudomonadati</taxon>
        <taxon>Pseudomonadota</taxon>
        <taxon>Alphaproteobacteria</taxon>
        <taxon>Rhodospirillales</taxon>
        <taxon>Azospirillaceae</taxon>
        <taxon>Skermanella</taxon>
    </lineage>
</organism>
<keyword evidence="4" id="KW-1185">Reference proteome</keyword>
<keyword evidence="2" id="KW-0472">Membrane</keyword>
<reference evidence="3 4" key="1">
    <citation type="submission" date="2019-07" db="EMBL/GenBank/DDBJ databases">
        <title>Whole genome shotgun sequence of Skermanella aerolata NBRC 106429.</title>
        <authorList>
            <person name="Hosoyama A."/>
            <person name="Uohara A."/>
            <person name="Ohji S."/>
            <person name="Ichikawa N."/>
        </authorList>
    </citation>
    <scope>NUCLEOTIDE SEQUENCE [LARGE SCALE GENOMIC DNA]</scope>
    <source>
        <strain evidence="3 4">NBRC 106429</strain>
    </source>
</reference>
<sequence length="110" mass="12400">MKTNEIIGAWLAGVSIWGLSMLGLALMQSPQPPAYQEPPSRGIMVEDWYAQGFPDDADELEAKGEEDPDWYQEEDDPSDRPRSTVLPPLPSPGRQQGSDNQQYDQPRRQQ</sequence>
<evidence type="ECO:0000313" key="3">
    <source>
        <dbReference type="EMBL" id="GEO39029.1"/>
    </source>
</evidence>
<comment type="caution">
    <text evidence="3">The sequence shown here is derived from an EMBL/GenBank/DDBJ whole genome shotgun (WGS) entry which is preliminary data.</text>
</comment>
<name>A0A512DRD2_9PROT</name>
<dbReference type="AlphaFoldDB" id="A0A512DRD2"/>
<dbReference type="Proteomes" id="UP000321523">
    <property type="component" value="Unassembled WGS sequence"/>
</dbReference>
<gene>
    <name evidence="3" type="ORF">SAE02_31770</name>
</gene>